<protein>
    <submittedName>
        <fullName evidence="3">6-phospho-3-hexuloisomerase</fullName>
        <ecNumber evidence="3">5.3.1.27</ecNumber>
    </submittedName>
</protein>
<dbReference type="RefSeq" id="WP_306977718.1">
    <property type="nucleotide sequence ID" value="NZ_JAUSTQ010000012.1"/>
</dbReference>
<dbReference type="CDD" id="cd05005">
    <property type="entry name" value="SIS_PHI"/>
    <property type="match status" value="1"/>
</dbReference>
<accession>A0ABT9VHX9</accession>
<evidence type="ECO:0000313" key="3">
    <source>
        <dbReference type="EMBL" id="MDQ0160460.1"/>
    </source>
</evidence>
<dbReference type="InterPro" id="IPR001347">
    <property type="entry name" value="SIS_dom"/>
</dbReference>
<dbReference type="Pfam" id="PF01380">
    <property type="entry name" value="SIS"/>
    <property type="match status" value="1"/>
</dbReference>
<gene>
    <name evidence="3" type="ORF">J2S77_002464</name>
</gene>
<dbReference type="Proteomes" id="UP001224359">
    <property type="component" value="Unassembled WGS sequence"/>
</dbReference>
<keyword evidence="4" id="KW-1185">Reference proteome</keyword>
<dbReference type="PANTHER" id="PTHR43443">
    <property type="entry name" value="3-HEXULOSE-6-PHOSPHATE ISOMERASE"/>
    <property type="match status" value="1"/>
</dbReference>
<comment type="caution">
    <text evidence="3">The sequence shown here is derived from an EMBL/GenBank/DDBJ whole genome shotgun (WGS) entry which is preliminary data.</text>
</comment>
<dbReference type="EC" id="5.3.1.27" evidence="3"/>
<evidence type="ECO:0000256" key="1">
    <source>
        <dbReference type="ARBA" id="ARBA00009235"/>
    </source>
</evidence>
<sequence length="183" mass="20077">MKEHFKSIIQELDTVLEGVTDHQTEALAKNLHHARRIFIAGNGRSGLAGKMFAMRLMHIGYEAYVVGETITPSITEDDTLLIISGSGNTKTLVHYATKAKEVSATIALLTTNGESSIAELSDTVVEIPAVTKATMGERTTIQPLGSQFDQSAHLLLDGLIVYFMEHYVDQNHEDLSKKHANLE</sequence>
<dbReference type="PANTHER" id="PTHR43443:SF1">
    <property type="entry name" value="3-HEXULOSE-6-PHOSPHATE ISOMERASE"/>
    <property type="match status" value="1"/>
</dbReference>
<reference evidence="3 4" key="1">
    <citation type="submission" date="2023-07" db="EMBL/GenBank/DDBJ databases">
        <title>Genomic Encyclopedia of Type Strains, Phase IV (KMG-IV): sequencing the most valuable type-strain genomes for metagenomic binning, comparative biology and taxonomic classification.</title>
        <authorList>
            <person name="Goeker M."/>
        </authorList>
    </citation>
    <scope>NUCLEOTIDE SEQUENCE [LARGE SCALE GENOMIC DNA]</scope>
    <source>
        <strain evidence="3 4">DSM 16460</strain>
    </source>
</reference>
<organism evidence="3 4">
    <name type="scientific">Alkalibacillus salilacus</name>
    <dbReference type="NCBI Taxonomy" id="284582"/>
    <lineage>
        <taxon>Bacteria</taxon>
        <taxon>Bacillati</taxon>
        <taxon>Bacillota</taxon>
        <taxon>Bacilli</taxon>
        <taxon>Bacillales</taxon>
        <taxon>Bacillaceae</taxon>
        <taxon>Alkalibacillus</taxon>
    </lineage>
</organism>
<evidence type="ECO:0000259" key="2">
    <source>
        <dbReference type="PROSITE" id="PS51464"/>
    </source>
</evidence>
<comment type="similarity">
    <text evidence="1">Belongs to the SIS family. PHI subfamily.</text>
</comment>
<feature type="domain" description="SIS" evidence="2">
    <location>
        <begin position="27"/>
        <end position="161"/>
    </location>
</feature>
<keyword evidence="3" id="KW-0413">Isomerase</keyword>
<evidence type="ECO:0000313" key="4">
    <source>
        <dbReference type="Proteomes" id="UP001224359"/>
    </source>
</evidence>
<dbReference type="EMBL" id="JAUSTQ010000012">
    <property type="protein sequence ID" value="MDQ0160460.1"/>
    <property type="molecule type" value="Genomic_DNA"/>
</dbReference>
<dbReference type="GO" id="GO:0043800">
    <property type="term" value="F:6-phospho-3-hexuloisomerase activity"/>
    <property type="evidence" value="ECO:0007669"/>
    <property type="project" value="UniProtKB-EC"/>
</dbReference>
<dbReference type="NCBIfam" id="TIGR03127">
    <property type="entry name" value="RuMP_HxlB"/>
    <property type="match status" value="1"/>
</dbReference>
<dbReference type="SUPFAM" id="SSF53697">
    <property type="entry name" value="SIS domain"/>
    <property type="match status" value="1"/>
</dbReference>
<dbReference type="InterPro" id="IPR017552">
    <property type="entry name" value="PHI/rmpB"/>
</dbReference>
<dbReference type="PROSITE" id="PS51464">
    <property type="entry name" value="SIS"/>
    <property type="match status" value="1"/>
</dbReference>
<dbReference type="Gene3D" id="3.40.50.10490">
    <property type="entry name" value="Glucose-6-phosphate isomerase like protein, domain 1"/>
    <property type="match status" value="1"/>
</dbReference>
<name>A0ABT9VHX9_9BACI</name>
<proteinExistence type="inferred from homology"/>
<dbReference type="InterPro" id="IPR046348">
    <property type="entry name" value="SIS_dom_sf"/>
</dbReference>